<accession>A0A382HDP3</accession>
<sequence length="53" mass="6104">KANMVKRAKAKEVPQDVRDAAKRQYKAGTPREDPNNPYTTADKKKIINQYKDN</sequence>
<organism evidence="2">
    <name type="scientific">marine metagenome</name>
    <dbReference type="NCBI Taxonomy" id="408172"/>
    <lineage>
        <taxon>unclassified sequences</taxon>
        <taxon>metagenomes</taxon>
        <taxon>ecological metagenomes</taxon>
    </lineage>
</organism>
<feature type="region of interest" description="Disordered" evidence="1">
    <location>
        <begin position="1"/>
        <end position="53"/>
    </location>
</feature>
<feature type="non-terminal residue" evidence="2">
    <location>
        <position position="1"/>
    </location>
</feature>
<gene>
    <name evidence="2" type="ORF">METZ01_LOCUS238069</name>
</gene>
<reference evidence="2" key="1">
    <citation type="submission" date="2018-05" db="EMBL/GenBank/DDBJ databases">
        <authorList>
            <person name="Lanie J.A."/>
            <person name="Ng W.-L."/>
            <person name="Kazmierczak K.M."/>
            <person name="Andrzejewski T.M."/>
            <person name="Davidsen T.M."/>
            <person name="Wayne K.J."/>
            <person name="Tettelin H."/>
            <person name="Glass J.I."/>
            <person name="Rusch D."/>
            <person name="Podicherti R."/>
            <person name="Tsui H.-C.T."/>
            <person name="Winkler M.E."/>
        </authorList>
    </citation>
    <scope>NUCLEOTIDE SEQUENCE</scope>
</reference>
<protein>
    <submittedName>
        <fullName evidence="2">Uncharacterized protein</fullName>
    </submittedName>
</protein>
<feature type="compositionally biased region" description="Basic and acidic residues" evidence="1">
    <location>
        <begin position="41"/>
        <end position="53"/>
    </location>
</feature>
<evidence type="ECO:0000256" key="1">
    <source>
        <dbReference type="SAM" id="MobiDB-lite"/>
    </source>
</evidence>
<dbReference type="EMBL" id="UINC01060574">
    <property type="protein sequence ID" value="SVB85215.1"/>
    <property type="molecule type" value="Genomic_DNA"/>
</dbReference>
<evidence type="ECO:0000313" key="2">
    <source>
        <dbReference type="EMBL" id="SVB85215.1"/>
    </source>
</evidence>
<dbReference type="AlphaFoldDB" id="A0A382HDP3"/>
<proteinExistence type="predicted"/>
<name>A0A382HDP3_9ZZZZ</name>
<feature type="compositionally biased region" description="Basic and acidic residues" evidence="1">
    <location>
        <begin position="10"/>
        <end position="22"/>
    </location>
</feature>